<dbReference type="AlphaFoldDB" id="A0A182XRP1"/>
<accession>A0A182XRP1</accession>
<organism evidence="1 2">
    <name type="scientific">Anopheles quadriannulatus</name>
    <name type="common">Mosquito</name>
    <dbReference type="NCBI Taxonomy" id="34691"/>
    <lineage>
        <taxon>Eukaryota</taxon>
        <taxon>Metazoa</taxon>
        <taxon>Ecdysozoa</taxon>
        <taxon>Arthropoda</taxon>
        <taxon>Hexapoda</taxon>
        <taxon>Insecta</taxon>
        <taxon>Pterygota</taxon>
        <taxon>Neoptera</taxon>
        <taxon>Endopterygota</taxon>
        <taxon>Diptera</taxon>
        <taxon>Nematocera</taxon>
        <taxon>Culicoidea</taxon>
        <taxon>Culicidae</taxon>
        <taxon>Anophelinae</taxon>
        <taxon>Anopheles</taxon>
    </lineage>
</organism>
<keyword evidence="2" id="KW-1185">Reference proteome</keyword>
<proteinExistence type="predicted"/>
<dbReference type="EnsemblMetazoa" id="AQUA014513-RA">
    <property type="protein sequence ID" value="AQUA014513-PA"/>
    <property type="gene ID" value="AQUA014513"/>
</dbReference>
<sequence length="47" mass="4694">AKVGYSVAEAAKTEAKTPGVISNATADDGLPGVCSCLSHQRSVCVCV</sequence>
<evidence type="ECO:0000313" key="1">
    <source>
        <dbReference type="EnsemblMetazoa" id="AQUA014513-PA"/>
    </source>
</evidence>
<dbReference type="VEuPathDB" id="VectorBase:AQUA014513"/>
<protein>
    <submittedName>
        <fullName evidence="1">Uncharacterized protein</fullName>
    </submittedName>
</protein>
<reference evidence="1" key="1">
    <citation type="submission" date="2020-05" db="UniProtKB">
        <authorList>
            <consortium name="EnsemblMetazoa"/>
        </authorList>
    </citation>
    <scope>IDENTIFICATION</scope>
    <source>
        <strain evidence="1">SANGQUA</strain>
    </source>
</reference>
<evidence type="ECO:0000313" key="2">
    <source>
        <dbReference type="Proteomes" id="UP000076407"/>
    </source>
</evidence>
<name>A0A182XRP1_ANOQN</name>
<dbReference type="Proteomes" id="UP000076407">
    <property type="component" value="Unassembled WGS sequence"/>
</dbReference>